<gene>
    <name evidence="1" type="ORF">MAQA_13825</name>
</gene>
<dbReference type="AlphaFoldDB" id="W7BBA5"/>
<keyword evidence="2" id="KW-1185">Reference proteome</keyword>
<dbReference type="STRING" id="1265818.MAQA_13825"/>
<protein>
    <recommendedName>
        <fullName evidence="3">YneQ</fullName>
    </recommendedName>
</protein>
<proteinExistence type="predicted"/>
<dbReference type="PATRIC" id="fig|1265818.5.peg.2789"/>
<comment type="caution">
    <text evidence="1">The sequence shown here is derived from an EMBL/GenBank/DDBJ whole genome shotgun (WGS) entry which is preliminary data.</text>
</comment>
<organism evidence="1 2">
    <name type="scientific">Listeria aquatica FSL S10-1188</name>
    <dbReference type="NCBI Taxonomy" id="1265818"/>
    <lineage>
        <taxon>Bacteria</taxon>
        <taxon>Bacillati</taxon>
        <taxon>Bacillota</taxon>
        <taxon>Bacilli</taxon>
        <taxon>Bacillales</taxon>
        <taxon>Listeriaceae</taxon>
        <taxon>Listeria</taxon>
    </lineage>
</organism>
<evidence type="ECO:0000313" key="2">
    <source>
        <dbReference type="Proteomes" id="UP000019246"/>
    </source>
</evidence>
<dbReference type="Proteomes" id="UP000019246">
    <property type="component" value="Unassembled WGS sequence"/>
</dbReference>
<name>W7BBA5_9LIST</name>
<evidence type="ECO:0000313" key="1">
    <source>
        <dbReference type="EMBL" id="EUJ17253.1"/>
    </source>
</evidence>
<sequence length="108" mass="12794">MKKMAFGVQREELIAFKKKAEQGEVALLTHYWLDDRFPNSKTVTKAASADIEALKRWGRKYHLPENYIDYGHKDLPHYDLFGDIQLKILEEEGKWDQIDRFHLRGDTE</sequence>
<reference evidence="1 2" key="1">
    <citation type="journal article" date="2014" name="Int. J. Syst. Evol. Microbiol.">
        <title>Listeria floridensis sp. nov., Listeria aquatica sp. nov., Listeria cornellensis sp. nov., Listeria riparia sp. nov. and Listeria grandensis sp. nov., from agricultural and natural environments.</title>
        <authorList>
            <person name="den Bakker H.C."/>
            <person name="Warchocki S."/>
            <person name="Wright E.M."/>
            <person name="Allred A.F."/>
            <person name="Ahlstrom C."/>
            <person name="Manuel C.S."/>
            <person name="Stasiewicz M.J."/>
            <person name="Burrell A."/>
            <person name="Roof S."/>
            <person name="Strawn L."/>
            <person name="Fortes E.D."/>
            <person name="Nightingale K.K."/>
            <person name="Kephart D."/>
            <person name="Wiedmann M."/>
        </authorList>
    </citation>
    <scope>NUCLEOTIDE SEQUENCE [LARGE SCALE GENOMIC DNA]</scope>
    <source>
        <strain evidence="1 2">FSL S10-1188</strain>
    </source>
</reference>
<dbReference type="EMBL" id="AOCG01000014">
    <property type="protein sequence ID" value="EUJ17253.1"/>
    <property type="molecule type" value="Genomic_DNA"/>
</dbReference>
<evidence type="ECO:0008006" key="3">
    <source>
        <dbReference type="Google" id="ProtNLM"/>
    </source>
</evidence>
<accession>W7BBA5</accession>